<feature type="binding site" evidence="7">
    <location>
        <position position="116"/>
    </location>
    <ligand>
        <name>Mg(2+)</name>
        <dbReference type="ChEBI" id="CHEBI:18420"/>
        <label>2</label>
    </ligand>
</feature>
<dbReference type="EMBL" id="JARJJS010000004">
    <property type="protein sequence ID" value="MDF4026431.1"/>
    <property type="molecule type" value="Genomic_DNA"/>
</dbReference>
<keyword evidence="3 7" id="KW-0963">Cytoplasm</keyword>
<dbReference type="PIRSF" id="PIRSF000904">
    <property type="entry name" value="FBPtase_SBPase"/>
    <property type="match status" value="1"/>
</dbReference>
<comment type="caution">
    <text evidence="11">The sequence shown here is derived from an EMBL/GenBank/DDBJ whole genome shotgun (WGS) entry which is preliminary data.</text>
</comment>
<evidence type="ECO:0000256" key="4">
    <source>
        <dbReference type="ARBA" id="ARBA00022801"/>
    </source>
</evidence>
<dbReference type="NCBIfam" id="NF006779">
    <property type="entry name" value="PRK09293.1-3"/>
    <property type="match status" value="1"/>
</dbReference>
<evidence type="ECO:0000256" key="1">
    <source>
        <dbReference type="ARBA" id="ARBA00001273"/>
    </source>
</evidence>
<comment type="cofactor">
    <cofactor evidence="7">
        <name>Mg(2+)</name>
        <dbReference type="ChEBI" id="CHEBI:18420"/>
    </cofactor>
    <text evidence="7">Binds 2 magnesium ions per subunit.</text>
</comment>
<gene>
    <name evidence="7" type="primary">fbp</name>
    <name evidence="11" type="ORF">P3W24_15765</name>
</gene>
<evidence type="ECO:0000256" key="2">
    <source>
        <dbReference type="ARBA" id="ARBA00010941"/>
    </source>
</evidence>
<proteinExistence type="inferred from homology"/>
<dbReference type="SUPFAM" id="SSF56655">
    <property type="entry name" value="Carbohydrate phosphatase"/>
    <property type="match status" value="1"/>
</dbReference>
<feature type="binding site" evidence="7">
    <location>
        <position position="276"/>
    </location>
    <ligand>
        <name>substrate</name>
    </ligand>
</feature>
<comment type="subcellular location">
    <subcellularLocation>
        <location evidence="7">Cytoplasm</location>
    </subcellularLocation>
</comment>
<dbReference type="PANTHER" id="PTHR11556">
    <property type="entry name" value="FRUCTOSE-1,6-BISPHOSPHATASE-RELATED"/>
    <property type="match status" value="1"/>
</dbReference>
<evidence type="ECO:0000259" key="10">
    <source>
        <dbReference type="Pfam" id="PF18913"/>
    </source>
</evidence>
<evidence type="ECO:0000256" key="7">
    <source>
        <dbReference type="HAMAP-Rule" id="MF_01855"/>
    </source>
</evidence>
<dbReference type="PIRSF" id="PIRSF500210">
    <property type="entry name" value="FBPtase"/>
    <property type="match status" value="1"/>
</dbReference>
<keyword evidence="12" id="KW-1185">Reference proteome</keyword>
<dbReference type="Gene3D" id="3.40.190.80">
    <property type="match status" value="1"/>
</dbReference>
<dbReference type="GO" id="GO:0042132">
    <property type="term" value="F:fructose 1,6-bisphosphate 1-phosphatase activity"/>
    <property type="evidence" value="ECO:0007669"/>
    <property type="project" value="UniProtKB-EC"/>
</dbReference>
<dbReference type="InterPro" id="IPR044015">
    <property type="entry name" value="FBPase_C_dom"/>
</dbReference>
<feature type="binding site" evidence="7">
    <location>
        <position position="208"/>
    </location>
    <ligand>
        <name>substrate</name>
    </ligand>
</feature>
<dbReference type="HAMAP" id="MF_01855">
    <property type="entry name" value="FBPase_class1"/>
    <property type="match status" value="1"/>
</dbReference>
<accession>A0ABT6BE41</accession>
<keyword evidence="7" id="KW-0460">Magnesium</keyword>
<keyword evidence="4 7" id="KW-0378">Hydrolase</keyword>
<protein>
    <recommendedName>
        <fullName evidence="7">Fructose-1,6-bisphosphatase class 1</fullName>
        <shortName evidence="7">FBPase class 1</shortName>
        <ecNumber evidence="7">3.1.3.11</ecNumber>
    </recommendedName>
    <alternativeName>
        <fullName evidence="7">D-fructose-1,6-bisphosphate 1-phosphohydrolase class 1</fullName>
    </alternativeName>
</protein>
<evidence type="ECO:0000256" key="8">
    <source>
        <dbReference type="RuleBase" id="RU000508"/>
    </source>
</evidence>
<feature type="binding site" evidence="7">
    <location>
        <position position="113"/>
    </location>
    <ligand>
        <name>Mg(2+)</name>
        <dbReference type="ChEBI" id="CHEBI:18420"/>
        <label>1</label>
    </ligand>
</feature>
<organism evidence="11 12">
    <name type="scientific">Luteibacter sahnii</name>
    <dbReference type="NCBI Taxonomy" id="3021977"/>
    <lineage>
        <taxon>Bacteria</taxon>
        <taxon>Pseudomonadati</taxon>
        <taxon>Pseudomonadota</taxon>
        <taxon>Gammaproteobacteria</taxon>
        <taxon>Lysobacterales</taxon>
        <taxon>Rhodanobacteraceae</taxon>
        <taxon>Luteibacter</taxon>
    </lineage>
</organism>
<comment type="caution">
    <text evidence="7">Lacks conserved residue(s) required for the propagation of feature annotation.</text>
</comment>
<dbReference type="NCBIfam" id="NF006780">
    <property type="entry name" value="PRK09293.1-4"/>
    <property type="match status" value="1"/>
</dbReference>
<dbReference type="PANTHER" id="PTHR11556:SF35">
    <property type="entry name" value="SEDOHEPTULOSE-1,7-BISPHOSPHATASE, CHLOROPLASTIC"/>
    <property type="match status" value="1"/>
</dbReference>
<feature type="binding site" evidence="7">
    <location>
        <position position="115"/>
    </location>
    <ligand>
        <name>Mg(2+)</name>
        <dbReference type="ChEBI" id="CHEBI:18420"/>
        <label>1</label>
    </ligand>
</feature>
<dbReference type="InterPro" id="IPR000146">
    <property type="entry name" value="FBPase_class-1"/>
</dbReference>
<dbReference type="InterPro" id="IPR033391">
    <property type="entry name" value="FBPase_N"/>
</dbReference>
<evidence type="ECO:0000256" key="5">
    <source>
        <dbReference type="ARBA" id="ARBA00023277"/>
    </source>
</evidence>
<evidence type="ECO:0000313" key="12">
    <source>
        <dbReference type="Proteomes" id="UP001528850"/>
    </source>
</evidence>
<evidence type="ECO:0000313" key="11">
    <source>
        <dbReference type="EMBL" id="MDF4026431.1"/>
    </source>
</evidence>
<feature type="binding site" evidence="7">
    <location>
        <begin position="116"/>
        <end position="119"/>
    </location>
    <ligand>
        <name>substrate</name>
    </ligand>
</feature>
<feature type="binding site" evidence="7">
    <location>
        <position position="91"/>
    </location>
    <ligand>
        <name>Mg(2+)</name>
        <dbReference type="ChEBI" id="CHEBI:18420"/>
        <label>1</label>
    </ligand>
</feature>
<evidence type="ECO:0000256" key="6">
    <source>
        <dbReference type="ARBA" id="ARBA00024331"/>
    </source>
</evidence>
<dbReference type="Pfam" id="PF00316">
    <property type="entry name" value="FBPase"/>
    <property type="match status" value="1"/>
</dbReference>
<dbReference type="Proteomes" id="UP001528850">
    <property type="component" value="Unassembled WGS sequence"/>
</dbReference>
<reference evidence="11 12" key="1">
    <citation type="journal article" date="2024" name="Curr. Microbiol.">
        <title>Luteibacter sahnii sp. nov., A Novel Yellow-Colored Xanthomonadin Pigment Producing Probiotic Bacterium from Healthy Rice Seed Microbiome.</title>
        <authorList>
            <person name="Jaiswal G."/>
            <person name="Rana R."/>
            <person name="Nayak P.K."/>
            <person name="Chouhan R."/>
            <person name="Gandhi S.G."/>
            <person name="Patel H.K."/>
            <person name="Patil P.B."/>
        </authorList>
    </citation>
    <scope>NUCLEOTIDE SEQUENCE [LARGE SCALE GENOMIC DNA]</scope>
    <source>
        <strain evidence="11 12">PPL201</strain>
    </source>
</reference>
<feature type="domain" description="Fructose-1-6-bisphosphatase class I N-terminal" evidence="9">
    <location>
        <begin position="7"/>
        <end position="193"/>
    </location>
</feature>
<name>A0ABT6BE41_9GAMM</name>
<feature type="domain" description="Fructose-1-6-bisphosphatase class 1 C-terminal" evidence="10">
    <location>
        <begin position="198"/>
        <end position="332"/>
    </location>
</feature>
<evidence type="ECO:0000256" key="3">
    <source>
        <dbReference type="ARBA" id="ARBA00022490"/>
    </source>
</evidence>
<feature type="binding site" evidence="7">
    <location>
        <position position="113"/>
    </location>
    <ligand>
        <name>Mg(2+)</name>
        <dbReference type="ChEBI" id="CHEBI:18420"/>
        <label>2</label>
    </ligand>
</feature>
<dbReference type="EC" id="3.1.3.11" evidence="7"/>
<evidence type="ECO:0000259" key="9">
    <source>
        <dbReference type="Pfam" id="PF00316"/>
    </source>
</evidence>
<keyword evidence="5 7" id="KW-0119">Carbohydrate metabolism</keyword>
<dbReference type="CDD" id="cd00354">
    <property type="entry name" value="FBPase"/>
    <property type="match status" value="1"/>
</dbReference>
<sequence>MTKPISLIQYLIEEKRAERITGELSLLIEVVARACKRIAVATGKGALGGVLGNAGSDNVQGEAQKKLDVISNEILLEANAWGGHLAACASEEMEDPQPIPDAYPKGHHLLLFDPLDGSSNIDVNVSVGTIFSVLRCPDGVTEPATADFLQPGTAQVAAGYVVYGPSTLLVLTFGHGVSEFTLDREIGSFILTRRNITIPEETGEFAINMSNQRHWEAPMQRYVGELLAGKDGPRGRDFNMRWVASMVADVHRIITRGGVFFYPLDAKITAKGGTGKLRLMYEANPMAFIVEQAGGAATTGRERIMDLQPTGLHQRVPVFLGSRQEIAIATRYHLEADGTRA</sequence>
<dbReference type="InterPro" id="IPR028343">
    <property type="entry name" value="FBPtase"/>
</dbReference>
<feature type="binding site" evidence="7">
    <location>
        <position position="282"/>
    </location>
    <ligand>
        <name>Mg(2+)</name>
        <dbReference type="ChEBI" id="CHEBI:18420"/>
        <label>2</label>
    </ligand>
</feature>
<dbReference type="Gene3D" id="3.30.540.10">
    <property type="entry name" value="Fructose-1,6-Bisphosphatase, subunit A, domain 1"/>
    <property type="match status" value="1"/>
</dbReference>
<comment type="subunit">
    <text evidence="7">Homotetramer.</text>
</comment>
<keyword evidence="7" id="KW-0479">Metal-binding</keyword>
<dbReference type="PRINTS" id="PR00115">
    <property type="entry name" value="F16BPHPHTASE"/>
</dbReference>
<dbReference type="Pfam" id="PF18913">
    <property type="entry name" value="FBPase_C"/>
    <property type="match status" value="1"/>
</dbReference>
<comment type="pathway">
    <text evidence="6">Carbohydrate biosynthesis.</text>
</comment>
<comment type="catalytic activity">
    <reaction evidence="1 7">
        <text>beta-D-fructose 1,6-bisphosphate + H2O = beta-D-fructose 6-phosphate + phosphate</text>
        <dbReference type="Rhea" id="RHEA:11064"/>
        <dbReference type="ChEBI" id="CHEBI:15377"/>
        <dbReference type="ChEBI" id="CHEBI:32966"/>
        <dbReference type="ChEBI" id="CHEBI:43474"/>
        <dbReference type="ChEBI" id="CHEBI:57634"/>
        <dbReference type="EC" id="3.1.3.11"/>
    </reaction>
</comment>
<comment type="similarity">
    <text evidence="2 7 8">Belongs to the FBPase class 1 family.</text>
</comment>